<accession>A0A0K2TD29</accession>
<dbReference type="EMBL" id="HACA01005980">
    <property type="protein sequence ID" value="CDW23341.1"/>
    <property type="molecule type" value="Transcribed_RNA"/>
</dbReference>
<organism evidence="1">
    <name type="scientific">Lepeophtheirus salmonis</name>
    <name type="common">Salmon louse</name>
    <name type="synonym">Caligus salmonis</name>
    <dbReference type="NCBI Taxonomy" id="72036"/>
    <lineage>
        <taxon>Eukaryota</taxon>
        <taxon>Metazoa</taxon>
        <taxon>Ecdysozoa</taxon>
        <taxon>Arthropoda</taxon>
        <taxon>Crustacea</taxon>
        <taxon>Multicrustacea</taxon>
        <taxon>Hexanauplia</taxon>
        <taxon>Copepoda</taxon>
        <taxon>Siphonostomatoida</taxon>
        <taxon>Caligidae</taxon>
        <taxon>Lepeophtheirus</taxon>
    </lineage>
</organism>
<evidence type="ECO:0000313" key="1">
    <source>
        <dbReference type="EMBL" id="CDW23341.1"/>
    </source>
</evidence>
<sequence>MEYLEGHREI</sequence>
<name>A0A0K2TD29_LEPSM</name>
<proteinExistence type="predicted"/>
<protein>
    <submittedName>
        <fullName evidence="1">Uncharacterized protein</fullName>
    </submittedName>
</protein>
<reference evidence="1" key="1">
    <citation type="submission" date="2014-05" db="EMBL/GenBank/DDBJ databases">
        <authorList>
            <person name="Chronopoulou M."/>
        </authorList>
    </citation>
    <scope>NUCLEOTIDE SEQUENCE</scope>
    <source>
        <tissue evidence="1">Whole organism</tissue>
    </source>
</reference>